<dbReference type="Proteomes" id="UP000265520">
    <property type="component" value="Unassembled WGS sequence"/>
</dbReference>
<comment type="caution">
    <text evidence="1">The sequence shown here is derived from an EMBL/GenBank/DDBJ whole genome shotgun (WGS) entry which is preliminary data.</text>
</comment>
<protein>
    <submittedName>
        <fullName evidence="1">Uncharacterized protein</fullName>
    </submittedName>
</protein>
<organism evidence="1 2">
    <name type="scientific">Trifolium medium</name>
    <dbReference type="NCBI Taxonomy" id="97028"/>
    <lineage>
        <taxon>Eukaryota</taxon>
        <taxon>Viridiplantae</taxon>
        <taxon>Streptophyta</taxon>
        <taxon>Embryophyta</taxon>
        <taxon>Tracheophyta</taxon>
        <taxon>Spermatophyta</taxon>
        <taxon>Magnoliopsida</taxon>
        <taxon>eudicotyledons</taxon>
        <taxon>Gunneridae</taxon>
        <taxon>Pentapetalae</taxon>
        <taxon>rosids</taxon>
        <taxon>fabids</taxon>
        <taxon>Fabales</taxon>
        <taxon>Fabaceae</taxon>
        <taxon>Papilionoideae</taxon>
        <taxon>50 kb inversion clade</taxon>
        <taxon>NPAAA clade</taxon>
        <taxon>Hologalegina</taxon>
        <taxon>IRL clade</taxon>
        <taxon>Trifolieae</taxon>
        <taxon>Trifolium</taxon>
    </lineage>
</organism>
<accession>A0A392QC10</accession>
<proteinExistence type="predicted"/>
<name>A0A392QC10_9FABA</name>
<dbReference type="AlphaFoldDB" id="A0A392QC10"/>
<feature type="non-terminal residue" evidence="1">
    <location>
        <position position="23"/>
    </location>
</feature>
<keyword evidence="2" id="KW-1185">Reference proteome</keyword>
<sequence>MLSTNIAFSSGGVMSGIALRITL</sequence>
<dbReference type="EMBL" id="LXQA010124096">
    <property type="protein sequence ID" value="MCI21270.1"/>
    <property type="molecule type" value="Genomic_DNA"/>
</dbReference>
<evidence type="ECO:0000313" key="2">
    <source>
        <dbReference type="Proteomes" id="UP000265520"/>
    </source>
</evidence>
<evidence type="ECO:0000313" key="1">
    <source>
        <dbReference type="EMBL" id="MCI21270.1"/>
    </source>
</evidence>
<reference evidence="1 2" key="1">
    <citation type="journal article" date="2018" name="Front. Plant Sci.">
        <title>Red Clover (Trifolium pratense) and Zigzag Clover (T. medium) - A Picture of Genomic Similarities and Differences.</title>
        <authorList>
            <person name="Dluhosova J."/>
            <person name="Istvanek J."/>
            <person name="Nedelnik J."/>
            <person name="Repkova J."/>
        </authorList>
    </citation>
    <scope>NUCLEOTIDE SEQUENCE [LARGE SCALE GENOMIC DNA]</scope>
    <source>
        <strain evidence="2">cv. 10/8</strain>
        <tissue evidence="1">Leaf</tissue>
    </source>
</reference>